<dbReference type="Pfam" id="PF24140">
    <property type="entry name" value="TPR_TNPO3_IPO13_3rd"/>
    <property type="match status" value="1"/>
</dbReference>
<dbReference type="PANTHER" id="PTHR12363:SF33">
    <property type="entry name" value="IMPORTIN-13"/>
    <property type="match status" value="1"/>
</dbReference>
<dbReference type="InterPro" id="IPR011989">
    <property type="entry name" value="ARM-like"/>
</dbReference>
<dbReference type="EMBL" id="CM007647">
    <property type="protein sequence ID" value="ONM05800.1"/>
    <property type="molecule type" value="Genomic_DNA"/>
</dbReference>
<keyword evidence="5" id="KW-0539">Nucleus</keyword>
<reference evidence="6" key="1">
    <citation type="submission" date="2015-12" db="EMBL/GenBank/DDBJ databases">
        <title>Update maize B73 reference genome by single molecule sequencing technologies.</title>
        <authorList>
            <consortium name="Maize Genome Sequencing Project"/>
            <person name="Ware D."/>
        </authorList>
    </citation>
    <scope>NUCLEOTIDE SEQUENCE [LARGE SCALE GENOMIC DNA]</scope>
    <source>
        <tissue evidence="6">Seedling</tissue>
    </source>
</reference>
<comment type="subcellular location">
    <subcellularLocation>
        <location evidence="1">Nucleus</location>
    </subcellularLocation>
</comment>
<dbReference type="EMBL" id="CM007647">
    <property type="protein sequence ID" value="ONM05786.1"/>
    <property type="molecule type" value="Genomic_DNA"/>
</dbReference>
<dbReference type="InterPro" id="IPR051345">
    <property type="entry name" value="Importin_beta-like_NTR"/>
</dbReference>
<dbReference type="InterPro" id="IPR057942">
    <property type="entry name" value="TPR_TNPO3_IPO13_3rd"/>
</dbReference>
<dbReference type="ExpressionAtlas" id="A0A1D6KT17">
    <property type="expression patterns" value="baseline and differential"/>
</dbReference>
<evidence type="ECO:0000256" key="4">
    <source>
        <dbReference type="ARBA" id="ARBA00022927"/>
    </source>
</evidence>
<accession>A0A1D6KT17</accession>
<dbReference type="SUPFAM" id="SSF48371">
    <property type="entry name" value="ARM repeat"/>
    <property type="match status" value="1"/>
</dbReference>
<dbReference type="InterPro" id="IPR016024">
    <property type="entry name" value="ARM-type_fold"/>
</dbReference>
<dbReference type="AlphaFoldDB" id="A0A1D6KT17"/>
<name>A0A1D6KT17_MAIZE</name>
<protein>
    <submittedName>
        <fullName evidence="6">Transportin MOS14</fullName>
    </submittedName>
</protein>
<evidence type="ECO:0000256" key="2">
    <source>
        <dbReference type="ARBA" id="ARBA00007991"/>
    </source>
</evidence>
<comment type="similarity">
    <text evidence="2">Belongs to the importin beta family.</text>
</comment>
<evidence type="ECO:0000256" key="3">
    <source>
        <dbReference type="ARBA" id="ARBA00022448"/>
    </source>
</evidence>
<organism evidence="6">
    <name type="scientific">Zea mays</name>
    <name type="common">Maize</name>
    <dbReference type="NCBI Taxonomy" id="4577"/>
    <lineage>
        <taxon>Eukaryota</taxon>
        <taxon>Viridiplantae</taxon>
        <taxon>Streptophyta</taxon>
        <taxon>Embryophyta</taxon>
        <taxon>Tracheophyta</taxon>
        <taxon>Spermatophyta</taxon>
        <taxon>Magnoliopsida</taxon>
        <taxon>Liliopsida</taxon>
        <taxon>Poales</taxon>
        <taxon>Poaceae</taxon>
        <taxon>PACMAD clade</taxon>
        <taxon>Panicoideae</taxon>
        <taxon>Andropogonodae</taxon>
        <taxon>Andropogoneae</taxon>
        <taxon>Tripsacinae</taxon>
        <taxon>Zea</taxon>
    </lineage>
</organism>
<evidence type="ECO:0000256" key="5">
    <source>
        <dbReference type="ARBA" id="ARBA00023242"/>
    </source>
</evidence>
<dbReference type="InterPro" id="IPR058537">
    <property type="entry name" value="TPR_TNPO3_IPO13_4th"/>
</dbReference>
<gene>
    <name evidence="6" type="ORF">ZEAMMB73_Zm00001d032699</name>
</gene>
<sequence length="519" mass="58050">MGSKQQEVKRPWRTFAHCSCDLDALKKCPDHPASIDLAYGSCNNEQNPKWQPVEAALFCIQAIARSVSIEEREILPQVMSLLPCLPHHEQLLQTVCSTIGAFSKWIDAAPAELSILPPLVDILNKGMSTSEDTAAAASMAFKYICEDCRRKFSGSLDGLFQIYHIAISGVGGYKVSSEDSLHLVEALSNVKQPEVVAEAVYRYWPTLKSIFDQRAWDTRTMESICRSCKFAVRTCGRVMGMTIGAMLEEIQTLYQQHKQSCFLYLSSEVIKIFGSDPSCAGYLTNLIQILFSHTVQLLRTIQDFTARPDIADDCYLLASRCIRYCPDLFIPTEMFQRLVDCAMAGITIQHREACKSILSFLSDVIDLPNSSDGGQYRKVINTIILHRGATLTRIMIAALTGALPSGRLEEFIVLLEKIRAKHETVSYVLLSLSRVFGENMLNWARESINLIPPQALTDAERLRFFNTISDAASGSSLHTITDRFGEISDVCRRNKTVQDLVQSALRPHDLTFTVVPQQM</sequence>
<keyword evidence="4" id="KW-0653">Protein transport</keyword>
<dbReference type="Gene3D" id="1.25.10.10">
    <property type="entry name" value="Leucine-rich Repeat Variant"/>
    <property type="match status" value="1"/>
</dbReference>
<dbReference type="GO" id="GO:0005634">
    <property type="term" value="C:nucleus"/>
    <property type="evidence" value="ECO:0007669"/>
    <property type="project" value="UniProtKB-SubCell"/>
</dbReference>
<proteinExistence type="inferred from homology"/>
<dbReference type="PANTHER" id="PTHR12363">
    <property type="entry name" value="TRANSPORTIN 3 AND IMPORTIN 13"/>
    <property type="match status" value="1"/>
</dbReference>
<evidence type="ECO:0000313" key="6">
    <source>
        <dbReference type="EMBL" id="ONM05784.1"/>
    </source>
</evidence>
<dbReference type="Pfam" id="PF24139">
    <property type="entry name" value="TPR_TNPO3_IPO13_4th"/>
    <property type="match status" value="1"/>
</dbReference>
<evidence type="ECO:0000256" key="1">
    <source>
        <dbReference type="ARBA" id="ARBA00004123"/>
    </source>
</evidence>
<dbReference type="EMBL" id="CM007647">
    <property type="protein sequence ID" value="ONM05784.1"/>
    <property type="molecule type" value="Genomic_DNA"/>
</dbReference>
<keyword evidence="3" id="KW-0813">Transport</keyword>